<reference evidence="1" key="1">
    <citation type="submission" date="2020-04" db="EMBL/GenBank/DDBJ databases">
        <authorList>
            <person name="Chiriac C."/>
            <person name="Salcher M."/>
            <person name="Ghai R."/>
            <person name="Kavagutti S V."/>
        </authorList>
    </citation>
    <scope>NUCLEOTIDE SEQUENCE</scope>
</reference>
<name>A0A6J5MM11_9CAUD</name>
<dbReference type="EMBL" id="LR796486">
    <property type="protein sequence ID" value="CAB4147658.1"/>
    <property type="molecule type" value="Genomic_DNA"/>
</dbReference>
<gene>
    <name evidence="1" type="ORF">UFOVP507_40</name>
</gene>
<sequence>MQLTIITIDEIVYQDGVSYTPLDVSSVPSNVHALQFDTELNSGWIEFKPDAEGITAINEELTSLPAWALTCQQKWEEADFLAKNPPPPSDADAKFKCQSQAASLLSRVDWTVTGDVADPAKANPYLTNQAEFIAYRNALRQLAINPVTNPTFPTTPTAQWSS</sequence>
<organism evidence="1">
    <name type="scientific">uncultured Caudovirales phage</name>
    <dbReference type="NCBI Taxonomy" id="2100421"/>
    <lineage>
        <taxon>Viruses</taxon>
        <taxon>Duplodnaviria</taxon>
        <taxon>Heunggongvirae</taxon>
        <taxon>Uroviricota</taxon>
        <taxon>Caudoviricetes</taxon>
        <taxon>Peduoviridae</taxon>
        <taxon>Maltschvirus</taxon>
        <taxon>Maltschvirus maltsch</taxon>
    </lineage>
</organism>
<proteinExistence type="predicted"/>
<evidence type="ECO:0008006" key="2">
    <source>
        <dbReference type="Google" id="ProtNLM"/>
    </source>
</evidence>
<evidence type="ECO:0000313" key="1">
    <source>
        <dbReference type="EMBL" id="CAB4147658.1"/>
    </source>
</evidence>
<protein>
    <recommendedName>
        <fullName evidence="2">Phage tail assembly chaperone protein</fullName>
    </recommendedName>
</protein>
<accession>A0A6J5MM11</accession>